<dbReference type="eggNOG" id="COG3903">
    <property type="taxonomic scope" value="Bacteria"/>
</dbReference>
<dbReference type="InterPro" id="IPR051677">
    <property type="entry name" value="AfsR-DnrI-RedD_regulator"/>
</dbReference>
<dbReference type="GO" id="GO:0006355">
    <property type="term" value="P:regulation of DNA-templated transcription"/>
    <property type="evidence" value="ECO:0007669"/>
    <property type="project" value="InterPro"/>
</dbReference>
<dbReference type="InterPro" id="IPR001867">
    <property type="entry name" value="OmpR/PhoB-type_DNA-bd"/>
</dbReference>
<evidence type="ECO:0000259" key="7">
    <source>
        <dbReference type="PROSITE" id="PS51755"/>
    </source>
</evidence>
<keyword evidence="5" id="KW-0802">TPR repeat</keyword>
<evidence type="ECO:0000256" key="4">
    <source>
        <dbReference type="ARBA" id="ARBA00023163"/>
    </source>
</evidence>
<evidence type="ECO:0000313" key="9">
    <source>
        <dbReference type="Proteomes" id="UP000183376"/>
    </source>
</evidence>
<dbReference type="SUPFAM" id="SSF48452">
    <property type="entry name" value="TPR-like"/>
    <property type="match status" value="2"/>
</dbReference>
<evidence type="ECO:0000256" key="2">
    <source>
        <dbReference type="ARBA" id="ARBA00023015"/>
    </source>
</evidence>
<comment type="similarity">
    <text evidence="1">Belongs to the AfsR/DnrI/RedD regulatory family.</text>
</comment>
<keyword evidence="3 6" id="KW-0238">DNA-binding</keyword>
<dbReference type="SMART" id="SM00028">
    <property type="entry name" value="TPR"/>
    <property type="match status" value="5"/>
</dbReference>
<dbReference type="OrthoDB" id="3275754at2"/>
<dbReference type="Pfam" id="PF13424">
    <property type="entry name" value="TPR_12"/>
    <property type="match status" value="1"/>
</dbReference>
<dbReference type="EMBL" id="LT629701">
    <property type="protein sequence ID" value="SDM53328.1"/>
    <property type="molecule type" value="Genomic_DNA"/>
</dbReference>
<name>A0A1G9U0C2_ALLAB</name>
<dbReference type="eggNOG" id="COG3629">
    <property type="taxonomic scope" value="Bacteria"/>
</dbReference>
<feature type="DNA-binding region" description="OmpR/PhoB-type" evidence="6">
    <location>
        <begin position="1"/>
        <end position="91"/>
    </location>
</feature>
<dbReference type="Proteomes" id="UP000183376">
    <property type="component" value="Chromosome I"/>
</dbReference>
<dbReference type="InterPro" id="IPR036388">
    <property type="entry name" value="WH-like_DNA-bd_sf"/>
</dbReference>
<dbReference type="PROSITE" id="PS50005">
    <property type="entry name" value="TPR"/>
    <property type="match status" value="1"/>
</dbReference>
<dbReference type="Gene3D" id="3.40.50.300">
    <property type="entry name" value="P-loop containing nucleotide triphosphate hydrolases"/>
    <property type="match status" value="1"/>
</dbReference>
<dbReference type="Pfam" id="PF03704">
    <property type="entry name" value="BTAD"/>
    <property type="match status" value="1"/>
</dbReference>
<evidence type="ECO:0000256" key="5">
    <source>
        <dbReference type="PROSITE-ProRule" id="PRU00339"/>
    </source>
</evidence>
<dbReference type="GO" id="GO:0043531">
    <property type="term" value="F:ADP binding"/>
    <property type="evidence" value="ECO:0007669"/>
    <property type="project" value="InterPro"/>
</dbReference>
<keyword evidence="4" id="KW-0804">Transcription</keyword>
<evidence type="ECO:0000256" key="1">
    <source>
        <dbReference type="ARBA" id="ARBA00005820"/>
    </source>
</evidence>
<dbReference type="InterPro" id="IPR027417">
    <property type="entry name" value="P-loop_NTPase"/>
</dbReference>
<dbReference type="STRING" id="211114.SAMN04489726_2097"/>
<dbReference type="PROSITE" id="PS51755">
    <property type="entry name" value="OMPR_PHOB"/>
    <property type="match status" value="1"/>
</dbReference>
<dbReference type="InterPro" id="IPR011990">
    <property type="entry name" value="TPR-like_helical_dom_sf"/>
</dbReference>
<dbReference type="GO" id="GO:0000160">
    <property type="term" value="P:phosphorelay signal transduction system"/>
    <property type="evidence" value="ECO:0007669"/>
    <property type="project" value="InterPro"/>
</dbReference>
<dbReference type="PANTHER" id="PTHR35807">
    <property type="entry name" value="TRANSCRIPTIONAL REGULATOR REDD-RELATED"/>
    <property type="match status" value="1"/>
</dbReference>
<protein>
    <submittedName>
        <fullName evidence="8">DNA-binding transcriptional activator of the SARP family</fullName>
    </submittedName>
</protein>
<feature type="domain" description="OmpR/PhoB-type" evidence="7">
    <location>
        <begin position="1"/>
        <end position="91"/>
    </location>
</feature>
<evidence type="ECO:0000256" key="6">
    <source>
        <dbReference type="PROSITE-ProRule" id="PRU01091"/>
    </source>
</evidence>
<gene>
    <name evidence="8" type="ORF">SAMN04489726_2097</name>
</gene>
<dbReference type="PRINTS" id="PR00364">
    <property type="entry name" value="DISEASERSIST"/>
</dbReference>
<feature type="repeat" description="TPR" evidence="5">
    <location>
        <begin position="809"/>
        <end position="842"/>
    </location>
</feature>
<dbReference type="InterPro" id="IPR016032">
    <property type="entry name" value="Sig_transdc_resp-reg_C-effctor"/>
</dbReference>
<dbReference type="SUPFAM" id="SSF46894">
    <property type="entry name" value="C-terminal effector domain of the bipartite response regulators"/>
    <property type="match status" value="1"/>
</dbReference>
<evidence type="ECO:0000256" key="3">
    <source>
        <dbReference type="ARBA" id="ARBA00023125"/>
    </source>
</evidence>
<dbReference type="Gene3D" id="1.25.40.10">
    <property type="entry name" value="Tetratricopeptide repeat domain"/>
    <property type="match status" value="2"/>
</dbReference>
<accession>A0A1G9U0C2</accession>
<dbReference type="SMART" id="SM00862">
    <property type="entry name" value="Trans_reg_C"/>
    <property type="match status" value="1"/>
</dbReference>
<dbReference type="CDD" id="cd15831">
    <property type="entry name" value="BTAD"/>
    <property type="match status" value="1"/>
</dbReference>
<dbReference type="PANTHER" id="PTHR35807:SF1">
    <property type="entry name" value="TRANSCRIPTIONAL REGULATOR REDD"/>
    <property type="match status" value="1"/>
</dbReference>
<dbReference type="GO" id="GO:0003677">
    <property type="term" value="F:DNA binding"/>
    <property type="evidence" value="ECO:0007669"/>
    <property type="project" value="UniProtKB-UniRule"/>
</dbReference>
<dbReference type="RefSeq" id="WP_052408052.1">
    <property type="nucleotide sequence ID" value="NZ_JOEF01000033.1"/>
</dbReference>
<dbReference type="AlphaFoldDB" id="A0A1G9U0C2"/>
<keyword evidence="9" id="KW-1185">Reference proteome</keyword>
<sequence>MLRLLGEVAVDADGRPVDLGPAKQQCVLAALAVEAGRLVPADRLAVRVWGEDVPRRARATLYSYISRLRQALADVDGVVIERRSGGYALLADSVDLHRFHALRAAAREQADDERAVRLLTEALELWRGDALTGLDSEWAEAERARLARERLAAQGDLVDAQLRSGQGERLVAELAARVGEHPLDERVAGQYMRALNQAGRTADALEHYRRLRARLVDELGTDPGAALQELHRKLLGADPALTVAPGGRLVPRQLPAAPVPFVGRTDELDRLGGTVVIAGAGGVGKTWLALHWAHRHIDRFPDGQLFVDLRGFSPENSPMDPAVAVRGFLGALGVDPGQVPADPHARSALFRSLVADRRMVLVLDNAVDTAQVAPLLPGSEQCTVIVTSRYRLTGLVTGHGAQHVPLDVLAETEARDLLRDRLGAARVVAEPAAVDLLIALCGGFPLALTIVAAHAQTRPRLPLAELADELHDLGLSALDDDDPSASLPSVLSWSYRALTPEEANAFALLGIAPGPDIGVHAAAALVGLPLNTTRTLLRGLEQASLTSRDARGRYVMHDLVRRYAADLAQELPDAALRRVADFYLHTAYACDRLLAPHREPVPLDPPAPGVHLQNPDHRAAAMVWFETEHQCLLAVQQLTFERGWQHSTWRIAWVLNTYLQVRVLPRDWLGVWQLARKATEDMADPGMDVVALQYIGLANANLGHTREGIQHLERALDLAERHGDQVNRGHLHRALARAWEQQGDDHRALEHSAQALSVYQRSGNPVWEAIGLNSVGWDLAKLGHYDEARQRCRAALVLHRHLDTPAERANTLDSLGYIEHHAGNHEEAITYYREALALYRDLGNRLGVVDPLVGLGNAHAALGRPEQAQAVWEEALELYVQLGRDEDALRVRQRLLSLSGTNSLHPGMKSDSATPAHP</sequence>
<dbReference type="Pfam" id="PF00486">
    <property type="entry name" value="Trans_reg_C"/>
    <property type="match status" value="1"/>
</dbReference>
<dbReference type="InterPro" id="IPR019734">
    <property type="entry name" value="TPR_rpt"/>
</dbReference>
<organism evidence="8 9">
    <name type="scientific">Allokutzneria albata</name>
    <name type="common">Kibdelosporangium albatum</name>
    <dbReference type="NCBI Taxonomy" id="211114"/>
    <lineage>
        <taxon>Bacteria</taxon>
        <taxon>Bacillati</taxon>
        <taxon>Actinomycetota</taxon>
        <taxon>Actinomycetes</taxon>
        <taxon>Pseudonocardiales</taxon>
        <taxon>Pseudonocardiaceae</taxon>
        <taxon>Allokutzneria</taxon>
    </lineage>
</organism>
<dbReference type="InterPro" id="IPR005158">
    <property type="entry name" value="BTAD"/>
</dbReference>
<evidence type="ECO:0000313" key="8">
    <source>
        <dbReference type="EMBL" id="SDM53328.1"/>
    </source>
</evidence>
<reference evidence="8 9" key="1">
    <citation type="submission" date="2016-10" db="EMBL/GenBank/DDBJ databases">
        <authorList>
            <person name="de Groot N.N."/>
        </authorList>
    </citation>
    <scope>NUCLEOTIDE SEQUENCE [LARGE SCALE GENOMIC DNA]</scope>
    <source>
        <strain evidence="8 9">DSM 44149</strain>
    </source>
</reference>
<proteinExistence type="inferred from homology"/>
<keyword evidence="2" id="KW-0805">Transcription regulation</keyword>
<dbReference type="SMART" id="SM01043">
    <property type="entry name" value="BTAD"/>
    <property type="match status" value="1"/>
</dbReference>
<dbReference type="SUPFAM" id="SSF52540">
    <property type="entry name" value="P-loop containing nucleoside triphosphate hydrolases"/>
    <property type="match status" value="1"/>
</dbReference>
<dbReference type="Gene3D" id="1.10.10.10">
    <property type="entry name" value="Winged helix-like DNA-binding domain superfamily/Winged helix DNA-binding domain"/>
    <property type="match status" value="1"/>
</dbReference>